<sequence>MASTTKTLITFVFSVIFIISYVHCHTTIASTAPDKNEPEPKGQEPAKFGYCFETPACYAPGQYAIGCIVYCKEAHYAFAQCNGKKCCCYHKNMNASEVK</sequence>
<dbReference type="Proteomes" id="UP000029121">
    <property type="component" value="Unassembled WGS sequence"/>
</dbReference>
<feature type="chain" id="PRO_5004343250" description="Knottin scorpion toxin-like domain-containing protein" evidence="1">
    <location>
        <begin position="25"/>
        <end position="99"/>
    </location>
</feature>
<gene>
    <name evidence="2" type="ORF">CARUB_v10021676mg</name>
</gene>
<reference evidence="3" key="1">
    <citation type="journal article" date="2013" name="Nat. Genet.">
        <title>The Capsella rubella genome and the genomic consequences of rapid mating system evolution.</title>
        <authorList>
            <person name="Slotte T."/>
            <person name="Hazzouri K.M."/>
            <person name="Agren J.A."/>
            <person name="Koenig D."/>
            <person name="Maumus F."/>
            <person name="Guo Y.L."/>
            <person name="Steige K."/>
            <person name="Platts A.E."/>
            <person name="Escobar J.S."/>
            <person name="Newman L.K."/>
            <person name="Wang W."/>
            <person name="Mandakova T."/>
            <person name="Vello E."/>
            <person name="Smith L.M."/>
            <person name="Henz S.R."/>
            <person name="Steffen J."/>
            <person name="Takuno S."/>
            <person name="Brandvain Y."/>
            <person name="Coop G."/>
            <person name="Andolfatto P."/>
            <person name="Hu T.T."/>
            <person name="Blanchette M."/>
            <person name="Clark R.M."/>
            <person name="Quesneville H."/>
            <person name="Nordborg M."/>
            <person name="Gaut B.S."/>
            <person name="Lysak M.A."/>
            <person name="Jenkins J."/>
            <person name="Grimwood J."/>
            <person name="Chapman J."/>
            <person name="Prochnik S."/>
            <person name="Shu S."/>
            <person name="Rokhsar D."/>
            <person name="Schmutz J."/>
            <person name="Weigel D."/>
            <person name="Wright S.I."/>
        </authorList>
    </citation>
    <scope>NUCLEOTIDE SEQUENCE [LARGE SCALE GENOMIC DNA]</scope>
    <source>
        <strain evidence="3">cv. Monte Gargano</strain>
    </source>
</reference>
<evidence type="ECO:0000256" key="1">
    <source>
        <dbReference type="SAM" id="SignalP"/>
    </source>
</evidence>
<accession>R0HWF5</accession>
<evidence type="ECO:0000313" key="2">
    <source>
        <dbReference type="EMBL" id="EOA34174.1"/>
    </source>
</evidence>
<proteinExistence type="predicted"/>
<evidence type="ECO:0000313" key="3">
    <source>
        <dbReference type="Proteomes" id="UP000029121"/>
    </source>
</evidence>
<protein>
    <recommendedName>
        <fullName evidence="4">Knottin scorpion toxin-like domain-containing protein</fullName>
    </recommendedName>
</protein>
<evidence type="ECO:0008006" key="4">
    <source>
        <dbReference type="Google" id="ProtNLM"/>
    </source>
</evidence>
<dbReference type="AlphaFoldDB" id="R0HWF5"/>
<keyword evidence="3" id="KW-1185">Reference proteome</keyword>
<organism evidence="2 3">
    <name type="scientific">Capsella rubella</name>
    <dbReference type="NCBI Taxonomy" id="81985"/>
    <lineage>
        <taxon>Eukaryota</taxon>
        <taxon>Viridiplantae</taxon>
        <taxon>Streptophyta</taxon>
        <taxon>Embryophyta</taxon>
        <taxon>Tracheophyta</taxon>
        <taxon>Spermatophyta</taxon>
        <taxon>Magnoliopsida</taxon>
        <taxon>eudicotyledons</taxon>
        <taxon>Gunneridae</taxon>
        <taxon>Pentapetalae</taxon>
        <taxon>rosids</taxon>
        <taxon>malvids</taxon>
        <taxon>Brassicales</taxon>
        <taxon>Brassicaceae</taxon>
        <taxon>Camelineae</taxon>
        <taxon>Capsella</taxon>
    </lineage>
</organism>
<feature type="signal peptide" evidence="1">
    <location>
        <begin position="1"/>
        <end position="24"/>
    </location>
</feature>
<name>R0HWF5_9BRAS</name>
<keyword evidence="1" id="KW-0732">Signal</keyword>
<dbReference type="EMBL" id="KB870806">
    <property type="protein sequence ID" value="EOA34174.1"/>
    <property type="molecule type" value="Genomic_DNA"/>
</dbReference>